<dbReference type="RefSeq" id="WP_126322687.1">
    <property type="nucleotide sequence ID" value="NZ_AP018005.1"/>
</dbReference>
<dbReference type="EMBL" id="AP018005">
    <property type="protein sequence ID" value="BBB15213.1"/>
    <property type="molecule type" value="Genomic_DNA"/>
</dbReference>
<dbReference type="PROSITE" id="PS50885">
    <property type="entry name" value="HAMP"/>
    <property type="match status" value="1"/>
</dbReference>
<dbReference type="GO" id="GO:0016020">
    <property type="term" value="C:membrane"/>
    <property type="evidence" value="ECO:0007669"/>
    <property type="project" value="InterPro"/>
</dbReference>
<feature type="domain" description="HAMP" evidence="1">
    <location>
        <begin position="458"/>
        <end position="488"/>
    </location>
</feature>
<dbReference type="KEGG" id="rvi:RVIR1_07230"/>
<gene>
    <name evidence="2" type="ORF">RVIR1_07230</name>
</gene>
<protein>
    <submittedName>
        <fullName evidence="2">Response regulator with CheY-like receiver AAA-type ATPase and DNA-binding domains</fullName>
    </submittedName>
</protein>
<proteinExistence type="predicted"/>
<keyword evidence="2" id="KW-0238">DNA-binding</keyword>
<accession>A0A2Z5UW49</accession>
<evidence type="ECO:0000259" key="1">
    <source>
        <dbReference type="PROSITE" id="PS50885"/>
    </source>
</evidence>
<dbReference type="GO" id="GO:0003677">
    <property type="term" value="F:DNA binding"/>
    <property type="evidence" value="ECO:0007669"/>
    <property type="project" value="UniProtKB-KW"/>
</dbReference>
<dbReference type="GO" id="GO:0007165">
    <property type="term" value="P:signal transduction"/>
    <property type="evidence" value="ECO:0007669"/>
    <property type="project" value="InterPro"/>
</dbReference>
<reference evidence="2 3" key="1">
    <citation type="submission" date="2017-03" db="EMBL/GenBank/DDBJ databases">
        <title>The genome sequence of Candidatus Rickettsiella viridis.</title>
        <authorList>
            <person name="Nikoh N."/>
            <person name="Tsuchida T."/>
            <person name="Yamaguchi K."/>
            <person name="Maeda T."/>
            <person name="Shigenobu S."/>
            <person name="Fukatsu T."/>
        </authorList>
    </citation>
    <scope>NUCLEOTIDE SEQUENCE [LARGE SCALE GENOMIC DNA]</scope>
    <source>
        <strain evidence="2 3">Ap-RA04</strain>
    </source>
</reference>
<dbReference type="AlphaFoldDB" id="A0A2Z5UW49"/>
<dbReference type="OrthoDB" id="5654457at2"/>
<sequence>MPRFTLIEVDNFPIYEYIIEMVALPFYLRRGAYTHREEIDFATEAEINEAIADRQLPETTTTPMVVEYENMGDNRRLIYSLTVKSHFLLPFDIRYTNSLNGILLFVDTDQAGRMYSSMLPPEMLVVVLRARANRFEEQQLEIQNVLRELNALEGQQRVAQLPETPPTVNINSAQNTHTASVHQSVTKAIVNLQIRYQDVLDEKNSIDQLKAMLARLKPNALHLDSIIIKGAKQSINTLARIAHEVEGSSGLTVHHIVALIWTAINDKDEEVLLVGKEEALKRLIHNLFEIQRGYNLDEQGNDDGESARPICFGGTINMLVDTLNTIHSDVQIIYATTSSASLKLFALVREHAVGFIKSSAKKIILFEQMKRNKGVDGYPIPEFVLVGIKERVKKIFEEEFKSYLKIQDLNEIFSSYGCVNLTENDFNAIKLSIYTECEEKIALFRRHINNHLSESLKTSDVPQRNKQEIERLNNALNDMLDGLIDVIKKKDELDKDYYRLFKKEFKRLLNENMLFSSSTLEIFRHQILMFLNRLIEILTGKKIASISSGTMLFKQKREIQLSLKDNFEYAINHLPMACSP</sequence>
<name>A0A2Z5UW49_9COXI</name>
<evidence type="ECO:0000313" key="3">
    <source>
        <dbReference type="Proteomes" id="UP000282483"/>
    </source>
</evidence>
<dbReference type="InterPro" id="IPR003660">
    <property type="entry name" value="HAMP_dom"/>
</dbReference>
<evidence type="ECO:0000313" key="2">
    <source>
        <dbReference type="EMBL" id="BBB15213.1"/>
    </source>
</evidence>
<dbReference type="Proteomes" id="UP000282483">
    <property type="component" value="Chromosome"/>
</dbReference>
<organism evidence="2 3">
    <name type="scientific">Candidatus Rickettsiella viridis</name>
    <dbReference type="NCBI Taxonomy" id="676208"/>
    <lineage>
        <taxon>Bacteria</taxon>
        <taxon>Pseudomonadati</taxon>
        <taxon>Pseudomonadota</taxon>
        <taxon>Gammaproteobacteria</taxon>
        <taxon>Legionellales</taxon>
        <taxon>Coxiellaceae</taxon>
        <taxon>Rickettsiella</taxon>
    </lineage>
</organism>
<keyword evidence="3" id="KW-1185">Reference proteome</keyword>